<sequence length="67" mass="7369">MLEQVLVLIVLRKHGATIDVVGAALCLSVQVVSMAKERGLGKGKFMLRGSLGRFVVKAESHFRFIQE</sequence>
<dbReference type="EMBL" id="JAIWYP010000008">
    <property type="protein sequence ID" value="KAH3785858.1"/>
    <property type="molecule type" value="Genomic_DNA"/>
</dbReference>
<reference evidence="1" key="2">
    <citation type="submission" date="2020-11" db="EMBL/GenBank/DDBJ databases">
        <authorList>
            <person name="McCartney M.A."/>
            <person name="Auch B."/>
            <person name="Kono T."/>
            <person name="Mallez S."/>
            <person name="Becker A."/>
            <person name="Gohl D.M."/>
            <person name="Silverstein K.A.T."/>
            <person name="Koren S."/>
            <person name="Bechman K.B."/>
            <person name="Herman A."/>
            <person name="Abrahante J.E."/>
            <person name="Garbe J."/>
        </authorList>
    </citation>
    <scope>NUCLEOTIDE SEQUENCE</scope>
    <source>
        <strain evidence="1">Duluth1</strain>
        <tissue evidence="1">Whole animal</tissue>
    </source>
</reference>
<dbReference type="AlphaFoldDB" id="A0A9D4EUA8"/>
<reference evidence="1" key="1">
    <citation type="journal article" date="2019" name="bioRxiv">
        <title>The Genome of the Zebra Mussel, Dreissena polymorpha: A Resource for Invasive Species Research.</title>
        <authorList>
            <person name="McCartney M.A."/>
            <person name="Auch B."/>
            <person name="Kono T."/>
            <person name="Mallez S."/>
            <person name="Zhang Y."/>
            <person name="Obille A."/>
            <person name="Becker A."/>
            <person name="Abrahante J.E."/>
            <person name="Garbe J."/>
            <person name="Badalamenti J.P."/>
            <person name="Herman A."/>
            <person name="Mangelson H."/>
            <person name="Liachko I."/>
            <person name="Sullivan S."/>
            <person name="Sone E.D."/>
            <person name="Koren S."/>
            <person name="Silverstein K.A.T."/>
            <person name="Beckman K.B."/>
            <person name="Gohl D.M."/>
        </authorList>
    </citation>
    <scope>NUCLEOTIDE SEQUENCE</scope>
    <source>
        <strain evidence="1">Duluth1</strain>
        <tissue evidence="1">Whole animal</tissue>
    </source>
</reference>
<name>A0A9D4EUA8_DREPO</name>
<gene>
    <name evidence="1" type="ORF">DPMN_163953</name>
</gene>
<protein>
    <submittedName>
        <fullName evidence="1">Uncharacterized protein</fullName>
    </submittedName>
</protein>
<accession>A0A9D4EUA8</accession>
<evidence type="ECO:0000313" key="1">
    <source>
        <dbReference type="EMBL" id="KAH3785858.1"/>
    </source>
</evidence>
<keyword evidence="2" id="KW-1185">Reference proteome</keyword>
<evidence type="ECO:0000313" key="2">
    <source>
        <dbReference type="Proteomes" id="UP000828390"/>
    </source>
</evidence>
<comment type="caution">
    <text evidence="1">The sequence shown here is derived from an EMBL/GenBank/DDBJ whole genome shotgun (WGS) entry which is preliminary data.</text>
</comment>
<dbReference type="Proteomes" id="UP000828390">
    <property type="component" value="Unassembled WGS sequence"/>
</dbReference>
<organism evidence="1 2">
    <name type="scientific">Dreissena polymorpha</name>
    <name type="common">Zebra mussel</name>
    <name type="synonym">Mytilus polymorpha</name>
    <dbReference type="NCBI Taxonomy" id="45954"/>
    <lineage>
        <taxon>Eukaryota</taxon>
        <taxon>Metazoa</taxon>
        <taxon>Spiralia</taxon>
        <taxon>Lophotrochozoa</taxon>
        <taxon>Mollusca</taxon>
        <taxon>Bivalvia</taxon>
        <taxon>Autobranchia</taxon>
        <taxon>Heteroconchia</taxon>
        <taxon>Euheterodonta</taxon>
        <taxon>Imparidentia</taxon>
        <taxon>Neoheterodontei</taxon>
        <taxon>Myida</taxon>
        <taxon>Dreissenoidea</taxon>
        <taxon>Dreissenidae</taxon>
        <taxon>Dreissena</taxon>
    </lineage>
</organism>
<proteinExistence type="predicted"/>